<sequence length="240" mass="25997">MSTAGFARRDTALRELMDDPACDATRLRRTLERFAVVNRLVSGWGGVYREHIRPLARRRAADGTPLRILDIGCGGGDVLERLIALARADGAEVDAVGIDPDARSLAVALARPGHRADYRRAHSSDLVAELATGAARFDVVISNHVLHHLDDAALATVLRDSDALARSLVVHSDIARSPVAYAAYAVGITPLAPGSFLRTDGLRSIRRSWTPRELAPALPAGWQVLRPGRFRLLAVRGERP</sequence>
<dbReference type="NCBIfam" id="NF004851">
    <property type="entry name" value="PRK06202.1"/>
    <property type="match status" value="1"/>
</dbReference>
<dbReference type="InterPro" id="IPR029063">
    <property type="entry name" value="SAM-dependent_MTases_sf"/>
</dbReference>
<comment type="caution">
    <text evidence="4">The sequence shown here is derived from an EMBL/GenBank/DDBJ whole genome shotgun (WGS) entry which is preliminary data.</text>
</comment>
<dbReference type="RefSeq" id="WP_261607090.1">
    <property type="nucleotide sequence ID" value="NZ_JAODOR010000010.1"/>
</dbReference>
<dbReference type="GO" id="GO:0008168">
    <property type="term" value="F:methyltransferase activity"/>
    <property type="evidence" value="ECO:0007669"/>
    <property type="project" value="UniProtKB-KW"/>
</dbReference>
<keyword evidence="5" id="KW-1185">Reference proteome</keyword>
<gene>
    <name evidence="4" type="ORF">N4R40_09325</name>
</gene>
<organism evidence="4 5">
    <name type="scientific">Microbacterium memoriense</name>
    <dbReference type="NCBI Taxonomy" id="2978350"/>
    <lineage>
        <taxon>Bacteria</taxon>
        <taxon>Bacillati</taxon>
        <taxon>Actinomycetota</taxon>
        <taxon>Actinomycetes</taxon>
        <taxon>Micrococcales</taxon>
        <taxon>Microbacteriaceae</taxon>
        <taxon>Microbacterium</taxon>
    </lineage>
</organism>
<dbReference type="PANTHER" id="PTHR43464">
    <property type="entry name" value="METHYLTRANSFERASE"/>
    <property type="match status" value="1"/>
</dbReference>
<accession>A0ABT2PDA3</accession>
<dbReference type="GO" id="GO:0032259">
    <property type="term" value="P:methylation"/>
    <property type="evidence" value="ECO:0007669"/>
    <property type="project" value="UniProtKB-KW"/>
</dbReference>
<evidence type="ECO:0000256" key="1">
    <source>
        <dbReference type="ARBA" id="ARBA00022603"/>
    </source>
</evidence>
<protein>
    <submittedName>
        <fullName evidence="4">Methyltransferase domain-containing protein</fullName>
    </submittedName>
</protein>
<dbReference type="CDD" id="cd02440">
    <property type="entry name" value="AdoMet_MTases"/>
    <property type="match status" value="1"/>
</dbReference>
<dbReference type="PANTHER" id="PTHR43464:SF19">
    <property type="entry name" value="UBIQUINONE BIOSYNTHESIS O-METHYLTRANSFERASE, MITOCHONDRIAL"/>
    <property type="match status" value="1"/>
</dbReference>
<dbReference type="Pfam" id="PF13489">
    <property type="entry name" value="Methyltransf_23"/>
    <property type="match status" value="1"/>
</dbReference>
<dbReference type="Gene3D" id="3.40.50.150">
    <property type="entry name" value="Vaccinia Virus protein VP39"/>
    <property type="match status" value="1"/>
</dbReference>
<keyword evidence="3" id="KW-0949">S-adenosyl-L-methionine</keyword>
<evidence type="ECO:0000313" key="5">
    <source>
        <dbReference type="Proteomes" id="UP001300496"/>
    </source>
</evidence>
<dbReference type="SUPFAM" id="SSF53335">
    <property type="entry name" value="S-adenosyl-L-methionine-dependent methyltransferases"/>
    <property type="match status" value="1"/>
</dbReference>
<evidence type="ECO:0000256" key="3">
    <source>
        <dbReference type="ARBA" id="ARBA00022691"/>
    </source>
</evidence>
<evidence type="ECO:0000313" key="4">
    <source>
        <dbReference type="EMBL" id="MCT9002562.1"/>
    </source>
</evidence>
<dbReference type="EMBL" id="JAODOR010000010">
    <property type="protein sequence ID" value="MCT9002562.1"/>
    <property type="molecule type" value="Genomic_DNA"/>
</dbReference>
<evidence type="ECO:0000256" key="2">
    <source>
        <dbReference type="ARBA" id="ARBA00022679"/>
    </source>
</evidence>
<dbReference type="Proteomes" id="UP001300496">
    <property type="component" value="Unassembled WGS sequence"/>
</dbReference>
<name>A0ABT2PDA3_9MICO</name>
<keyword evidence="2" id="KW-0808">Transferase</keyword>
<reference evidence="4 5" key="1">
    <citation type="journal article" date="2024" name="Int. J. Syst. Evol. Microbiol.">
        <title>Microbacterium memoriense sp. nov., a member of the Actinomycetota from marine beach sediment of the north coast of Portugal.</title>
        <authorList>
            <person name="Santos J.D.N.D."/>
            <person name="Klimek D."/>
            <person name="Calusinska M."/>
            <person name="Lobo-da-Cunha A."/>
            <person name="Catita J."/>
            <person name="Goncalves H."/>
            <person name="Gonzalez I."/>
            <person name="Lage O.M."/>
        </authorList>
    </citation>
    <scope>NUCLEOTIDE SEQUENCE [LARGE SCALE GENOMIC DNA]</scope>
    <source>
        <strain evidence="4 5">PMIC_1C1B</strain>
    </source>
</reference>
<proteinExistence type="predicted"/>
<keyword evidence="1 4" id="KW-0489">Methyltransferase</keyword>